<evidence type="ECO:0000313" key="3">
    <source>
        <dbReference type="EMBL" id="OGC54726.1"/>
    </source>
</evidence>
<name>A0A1F4VBW2_UNCKA</name>
<dbReference type="STRING" id="1802619.A2797_01500"/>
<feature type="region of interest" description="Disordered" evidence="1">
    <location>
        <begin position="219"/>
        <end position="246"/>
    </location>
</feature>
<protein>
    <submittedName>
        <fullName evidence="3">Uncharacterized protein</fullName>
    </submittedName>
</protein>
<reference evidence="3 4" key="1">
    <citation type="journal article" date="2016" name="Nat. Commun.">
        <title>Thousands of microbial genomes shed light on interconnected biogeochemical processes in an aquifer system.</title>
        <authorList>
            <person name="Anantharaman K."/>
            <person name="Brown C.T."/>
            <person name="Hug L.A."/>
            <person name="Sharon I."/>
            <person name="Castelle C.J."/>
            <person name="Probst A.J."/>
            <person name="Thomas B.C."/>
            <person name="Singh A."/>
            <person name="Wilkins M.J."/>
            <person name="Karaoz U."/>
            <person name="Brodie E.L."/>
            <person name="Williams K.H."/>
            <person name="Hubbard S.S."/>
            <person name="Banfield J.F."/>
        </authorList>
    </citation>
    <scope>NUCLEOTIDE SEQUENCE [LARGE SCALE GENOMIC DNA]</scope>
</reference>
<keyword evidence="2" id="KW-0732">Signal</keyword>
<comment type="caution">
    <text evidence="3">The sequence shown here is derived from an EMBL/GenBank/DDBJ whole genome shotgun (WGS) entry which is preliminary data.</text>
</comment>
<dbReference type="Proteomes" id="UP000179005">
    <property type="component" value="Unassembled WGS sequence"/>
</dbReference>
<gene>
    <name evidence="3" type="ORF">A2797_01500</name>
</gene>
<evidence type="ECO:0000313" key="4">
    <source>
        <dbReference type="Proteomes" id="UP000179005"/>
    </source>
</evidence>
<dbReference type="EMBL" id="MEVC01000018">
    <property type="protein sequence ID" value="OGC54726.1"/>
    <property type="molecule type" value="Genomic_DNA"/>
</dbReference>
<evidence type="ECO:0000256" key="2">
    <source>
        <dbReference type="SAM" id="SignalP"/>
    </source>
</evidence>
<accession>A0A1F4VBW2</accession>
<feature type="signal peptide" evidence="2">
    <location>
        <begin position="1"/>
        <end position="20"/>
    </location>
</feature>
<feature type="compositionally biased region" description="Polar residues" evidence="1">
    <location>
        <begin position="222"/>
        <end position="238"/>
    </location>
</feature>
<evidence type="ECO:0000256" key="1">
    <source>
        <dbReference type="SAM" id="MobiDB-lite"/>
    </source>
</evidence>
<proteinExistence type="predicted"/>
<organism evidence="3 4">
    <name type="scientific">candidate division WWE3 bacterium RIFCSPHIGHO2_01_FULL_48_15</name>
    <dbReference type="NCBI Taxonomy" id="1802619"/>
    <lineage>
        <taxon>Bacteria</taxon>
        <taxon>Katanobacteria</taxon>
    </lineage>
</organism>
<sequence length="398" mass="41999">MRIIAFLFSLIFLVPTSVSAAFPRESESESSNTQVIKEVESEDCAGFGVVTCLISAVFDFLAKDSLSLSDSPLATLFSIQKSALSGTDASNFDGSITRLLPPNYQQDGRDPRTALIQTESQSISGEILLNRPGNGAADVSGGGTYAVESGAKRIPATFDEIAPILNKFGFLRQALSPETLAGNFKFSLPNVNFGPRNEPGKINLDENKEWDVQWNAGERSKTISGSPDSNDPDCSSYSGPPAQGDGTCTYNGSGELAVSAPLLTATKVESAQQAGENLLAVAQLFLPPGSSFKPGDIAEGVAYEVKYKNETSQAKIPLKGLGGAVDAYRCVTEQFFLPPGGGGTGPCEKVISFPTALEAETGQTIQGYEVSESEERAVSFWTNLGTAIGKFLGSILSL</sequence>
<dbReference type="AlphaFoldDB" id="A0A1F4VBW2"/>
<feature type="chain" id="PRO_5009514969" evidence="2">
    <location>
        <begin position="21"/>
        <end position="398"/>
    </location>
</feature>